<dbReference type="RefSeq" id="WP_337917768.1">
    <property type="nucleotide sequence ID" value="NZ_BAABJL010000109.1"/>
</dbReference>
<keyword evidence="5 9" id="KW-0812">Transmembrane</keyword>
<proteinExistence type="inferred from homology"/>
<evidence type="ECO:0000313" key="12">
    <source>
        <dbReference type="EMBL" id="MBE1606895.1"/>
    </source>
</evidence>
<dbReference type="Proteomes" id="UP000638648">
    <property type="component" value="Unassembled WGS sequence"/>
</dbReference>
<evidence type="ECO:0000256" key="5">
    <source>
        <dbReference type="ARBA" id="ARBA00022692"/>
    </source>
</evidence>
<keyword evidence="13" id="KW-1185">Reference proteome</keyword>
<keyword evidence="3 9" id="KW-0813">Transport</keyword>
<dbReference type="InterPro" id="IPR000515">
    <property type="entry name" value="MetI-like"/>
</dbReference>
<evidence type="ECO:0000256" key="3">
    <source>
        <dbReference type="ARBA" id="ARBA00022448"/>
    </source>
</evidence>
<feature type="transmembrane region" description="Helical" evidence="9">
    <location>
        <begin position="59"/>
        <end position="77"/>
    </location>
</feature>
<dbReference type="PANTHER" id="PTHR30614:SF20">
    <property type="entry name" value="GLUTAMINE TRANSPORT SYSTEM PERMEASE PROTEIN GLNP"/>
    <property type="match status" value="1"/>
</dbReference>
<comment type="subcellular location">
    <subcellularLocation>
        <location evidence="1 9">Cell membrane</location>
        <topology evidence="1 9">Multi-pass membrane protein</topology>
    </subcellularLocation>
</comment>
<dbReference type="AlphaFoldDB" id="A0A927N1C1"/>
<feature type="region of interest" description="Disordered" evidence="10">
    <location>
        <begin position="1"/>
        <end position="38"/>
    </location>
</feature>
<evidence type="ECO:0000256" key="6">
    <source>
        <dbReference type="ARBA" id="ARBA00022970"/>
    </source>
</evidence>
<feature type="compositionally biased region" description="Polar residues" evidence="10">
    <location>
        <begin position="1"/>
        <end position="22"/>
    </location>
</feature>
<dbReference type="PANTHER" id="PTHR30614">
    <property type="entry name" value="MEMBRANE COMPONENT OF AMINO ACID ABC TRANSPORTER"/>
    <property type="match status" value="1"/>
</dbReference>
<name>A0A927N1C1_9ACTN</name>
<evidence type="ECO:0000259" key="11">
    <source>
        <dbReference type="PROSITE" id="PS50928"/>
    </source>
</evidence>
<evidence type="ECO:0000256" key="8">
    <source>
        <dbReference type="ARBA" id="ARBA00023136"/>
    </source>
</evidence>
<feature type="domain" description="ABC transmembrane type-1" evidence="11">
    <location>
        <begin position="107"/>
        <end position="299"/>
    </location>
</feature>
<dbReference type="Pfam" id="PF00528">
    <property type="entry name" value="BPD_transp_1"/>
    <property type="match status" value="1"/>
</dbReference>
<sequence>MSSREPSHQSAQRPSGESTASPAESPADRLASGLSPAHTPSALQVERERFRRRQTIRSVLVAAISTGVLGVLAYVALTGAPGWDRVRESFLDPQVARDSLPTILSGLWLNIRLLLACAAGALLLGLVIAFLRTLRGPVFFPVRALSTSYTYAFRGVPLIIVIYLMALGVPGLRLQGTPGVVVLGAAAIVLTYSAYLAEVFRAGIESVHPSQRAAARSLGLSYRQTMRFVVLPQAVRRVSPPLLNDLVAMQKDVGLISLAGPIDAVRAAEISVGTTYNFTPYVVAGALFVALAIPLVAVTDWVTLRAARRQSAEGSA</sequence>
<dbReference type="Gene3D" id="1.10.3720.10">
    <property type="entry name" value="MetI-like"/>
    <property type="match status" value="1"/>
</dbReference>
<dbReference type="SUPFAM" id="SSF161098">
    <property type="entry name" value="MetI-like"/>
    <property type="match status" value="1"/>
</dbReference>
<dbReference type="EMBL" id="JADBEM010000001">
    <property type="protein sequence ID" value="MBE1606895.1"/>
    <property type="molecule type" value="Genomic_DNA"/>
</dbReference>
<accession>A0A927N1C1</accession>
<evidence type="ECO:0000313" key="13">
    <source>
        <dbReference type="Proteomes" id="UP000638648"/>
    </source>
</evidence>
<evidence type="ECO:0000256" key="7">
    <source>
        <dbReference type="ARBA" id="ARBA00022989"/>
    </source>
</evidence>
<keyword evidence="6" id="KW-0029">Amino-acid transport</keyword>
<keyword evidence="7 9" id="KW-1133">Transmembrane helix</keyword>
<feature type="transmembrane region" description="Helical" evidence="9">
    <location>
        <begin position="278"/>
        <end position="298"/>
    </location>
</feature>
<dbReference type="CDD" id="cd06261">
    <property type="entry name" value="TM_PBP2"/>
    <property type="match status" value="1"/>
</dbReference>
<dbReference type="InterPro" id="IPR043429">
    <property type="entry name" value="ArtM/GltK/GlnP/TcyL/YhdX-like"/>
</dbReference>
<comment type="similarity">
    <text evidence="2">Belongs to the binding-protein-dependent transport system permease family. HisMQ subfamily.</text>
</comment>
<evidence type="ECO:0000256" key="4">
    <source>
        <dbReference type="ARBA" id="ARBA00022475"/>
    </source>
</evidence>
<dbReference type="NCBIfam" id="TIGR01726">
    <property type="entry name" value="HEQRo_perm_3TM"/>
    <property type="match status" value="1"/>
</dbReference>
<protein>
    <submittedName>
        <fullName evidence="12">Polar amino acid transport system permease protein</fullName>
    </submittedName>
</protein>
<dbReference type="GO" id="GO:0022857">
    <property type="term" value="F:transmembrane transporter activity"/>
    <property type="evidence" value="ECO:0007669"/>
    <property type="project" value="InterPro"/>
</dbReference>
<keyword evidence="8 9" id="KW-0472">Membrane</keyword>
<evidence type="ECO:0000256" key="10">
    <source>
        <dbReference type="SAM" id="MobiDB-lite"/>
    </source>
</evidence>
<organism evidence="12 13">
    <name type="scientific">Actinopolymorpha pittospori</name>
    <dbReference type="NCBI Taxonomy" id="648752"/>
    <lineage>
        <taxon>Bacteria</taxon>
        <taxon>Bacillati</taxon>
        <taxon>Actinomycetota</taxon>
        <taxon>Actinomycetes</taxon>
        <taxon>Propionibacteriales</taxon>
        <taxon>Actinopolymorphaceae</taxon>
        <taxon>Actinopolymorpha</taxon>
    </lineage>
</organism>
<dbReference type="InterPro" id="IPR035906">
    <property type="entry name" value="MetI-like_sf"/>
</dbReference>
<dbReference type="PROSITE" id="PS50928">
    <property type="entry name" value="ABC_TM1"/>
    <property type="match status" value="1"/>
</dbReference>
<dbReference type="InterPro" id="IPR010065">
    <property type="entry name" value="AA_ABC_transptr_permease_3TM"/>
</dbReference>
<feature type="transmembrane region" description="Helical" evidence="9">
    <location>
        <begin position="107"/>
        <end position="131"/>
    </location>
</feature>
<keyword evidence="4" id="KW-1003">Cell membrane</keyword>
<gene>
    <name evidence="12" type="ORF">HEB94_003743</name>
</gene>
<feature type="transmembrane region" description="Helical" evidence="9">
    <location>
        <begin position="151"/>
        <end position="172"/>
    </location>
</feature>
<dbReference type="GO" id="GO:0043190">
    <property type="term" value="C:ATP-binding cassette (ABC) transporter complex"/>
    <property type="evidence" value="ECO:0007669"/>
    <property type="project" value="InterPro"/>
</dbReference>
<evidence type="ECO:0000256" key="9">
    <source>
        <dbReference type="RuleBase" id="RU363032"/>
    </source>
</evidence>
<evidence type="ECO:0000256" key="2">
    <source>
        <dbReference type="ARBA" id="ARBA00010072"/>
    </source>
</evidence>
<dbReference type="GO" id="GO:0006865">
    <property type="term" value="P:amino acid transport"/>
    <property type="evidence" value="ECO:0007669"/>
    <property type="project" value="UniProtKB-KW"/>
</dbReference>
<comment type="caution">
    <text evidence="12">The sequence shown here is derived from an EMBL/GenBank/DDBJ whole genome shotgun (WGS) entry which is preliminary data.</text>
</comment>
<feature type="transmembrane region" description="Helical" evidence="9">
    <location>
        <begin position="178"/>
        <end position="197"/>
    </location>
</feature>
<reference evidence="12" key="1">
    <citation type="submission" date="2020-10" db="EMBL/GenBank/DDBJ databases">
        <title>Sequencing the genomes of 1000 actinobacteria strains.</title>
        <authorList>
            <person name="Klenk H.-P."/>
        </authorList>
    </citation>
    <scope>NUCLEOTIDE SEQUENCE</scope>
    <source>
        <strain evidence="12">DSM 45354</strain>
    </source>
</reference>
<evidence type="ECO:0000256" key="1">
    <source>
        <dbReference type="ARBA" id="ARBA00004651"/>
    </source>
</evidence>